<proteinExistence type="predicted"/>
<dbReference type="EMBL" id="CAWUFR010000138">
    <property type="protein sequence ID" value="CAK6969593.1"/>
    <property type="molecule type" value="Genomic_DNA"/>
</dbReference>
<comment type="caution">
    <text evidence="1">The sequence shown here is derived from an EMBL/GenBank/DDBJ whole genome shotgun (WGS) entry which is preliminary data.</text>
</comment>
<protein>
    <submittedName>
        <fullName evidence="1">Uncharacterized protein</fullName>
    </submittedName>
</protein>
<keyword evidence="2" id="KW-1185">Reference proteome</keyword>
<evidence type="ECO:0000313" key="1">
    <source>
        <dbReference type="EMBL" id="CAK6969593.1"/>
    </source>
</evidence>
<accession>A0AAV1PD24</accession>
<sequence length="71" mass="8138">MVTFDNIFGTILGGPKGRQVPQSPGKVHDVRMLRDEEPERPPPCHCCWTLCSSLCWKITFETHSKKHVDEM</sequence>
<reference evidence="1 2" key="1">
    <citation type="submission" date="2024-01" db="EMBL/GenBank/DDBJ databases">
        <authorList>
            <person name="Alioto T."/>
            <person name="Alioto T."/>
            <person name="Gomez Garrido J."/>
        </authorList>
    </citation>
    <scope>NUCLEOTIDE SEQUENCE [LARGE SCALE GENOMIC DNA]</scope>
</reference>
<dbReference type="Proteomes" id="UP001314229">
    <property type="component" value="Unassembled WGS sequence"/>
</dbReference>
<dbReference type="AlphaFoldDB" id="A0AAV1PD24"/>
<gene>
    <name evidence="1" type="ORF">FSCOSCO3_A004819</name>
</gene>
<name>A0AAV1PD24_SCOSC</name>
<evidence type="ECO:0000313" key="2">
    <source>
        <dbReference type="Proteomes" id="UP001314229"/>
    </source>
</evidence>
<organism evidence="1 2">
    <name type="scientific">Scomber scombrus</name>
    <name type="common">Atlantic mackerel</name>
    <name type="synonym">Scomber vernalis</name>
    <dbReference type="NCBI Taxonomy" id="13677"/>
    <lineage>
        <taxon>Eukaryota</taxon>
        <taxon>Metazoa</taxon>
        <taxon>Chordata</taxon>
        <taxon>Craniata</taxon>
        <taxon>Vertebrata</taxon>
        <taxon>Euteleostomi</taxon>
        <taxon>Actinopterygii</taxon>
        <taxon>Neopterygii</taxon>
        <taxon>Teleostei</taxon>
        <taxon>Neoteleostei</taxon>
        <taxon>Acanthomorphata</taxon>
        <taxon>Pelagiaria</taxon>
        <taxon>Scombriformes</taxon>
        <taxon>Scombridae</taxon>
        <taxon>Scomber</taxon>
    </lineage>
</organism>